<keyword evidence="2" id="KW-0645">Protease</keyword>
<dbReference type="Gene3D" id="3.90.226.10">
    <property type="entry name" value="2-enoyl-CoA Hydratase, Chain A, domain 1"/>
    <property type="match status" value="1"/>
</dbReference>
<evidence type="ECO:0000313" key="6">
    <source>
        <dbReference type="EMBL" id="SVE63689.1"/>
    </source>
</evidence>
<dbReference type="SUPFAM" id="SSF52096">
    <property type="entry name" value="ClpP/crotonase"/>
    <property type="match status" value="1"/>
</dbReference>
<evidence type="ECO:0000256" key="2">
    <source>
        <dbReference type="ARBA" id="ARBA00022670"/>
    </source>
</evidence>
<dbReference type="CDD" id="cd07023">
    <property type="entry name" value="S49_Sppa_N_C"/>
    <property type="match status" value="1"/>
</dbReference>
<dbReference type="InterPro" id="IPR029045">
    <property type="entry name" value="ClpP/crotonase-like_dom_sf"/>
</dbReference>
<reference evidence="6" key="1">
    <citation type="submission" date="2018-05" db="EMBL/GenBank/DDBJ databases">
        <authorList>
            <person name="Lanie J.A."/>
            <person name="Ng W.-L."/>
            <person name="Kazmierczak K.M."/>
            <person name="Andrzejewski T.M."/>
            <person name="Davidsen T.M."/>
            <person name="Wayne K.J."/>
            <person name="Tettelin H."/>
            <person name="Glass J.I."/>
            <person name="Rusch D."/>
            <person name="Podicherti R."/>
            <person name="Tsui H.-C.T."/>
            <person name="Winkler M.E."/>
        </authorList>
    </citation>
    <scope>NUCLEOTIDE SEQUENCE</scope>
</reference>
<dbReference type="InterPro" id="IPR047272">
    <property type="entry name" value="S49_SppA_C"/>
</dbReference>
<feature type="domain" description="Peptidase S49" evidence="5">
    <location>
        <begin position="77"/>
        <end position="214"/>
    </location>
</feature>
<dbReference type="PANTHER" id="PTHR42987">
    <property type="entry name" value="PEPTIDASE S49"/>
    <property type="match status" value="1"/>
</dbReference>
<evidence type="ECO:0000256" key="1">
    <source>
        <dbReference type="ARBA" id="ARBA00008683"/>
    </source>
</evidence>
<organism evidence="6">
    <name type="scientific">marine metagenome</name>
    <dbReference type="NCBI Taxonomy" id="408172"/>
    <lineage>
        <taxon>unclassified sequences</taxon>
        <taxon>metagenomes</taxon>
        <taxon>ecological metagenomes</taxon>
    </lineage>
</organism>
<dbReference type="InterPro" id="IPR002142">
    <property type="entry name" value="Peptidase_S49"/>
</dbReference>
<dbReference type="GO" id="GO:0004252">
    <property type="term" value="F:serine-type endopeptidase activity"/>
    <property type="evidence" value="ECO:0007669"/>
    <property type="project" value="InterPro"/>
</dbReference>
<dbReference type="EMBL" id="UINC01231241">
    <property type="protein sequence ID" value="SVE63689.1"/>
    <property type="molecule type" value="Genomic_DNA"/>
</dbReference>
<proteinExistence type="inferred from homology"/>
<evidence type="ECO:0000259" key="5">
    <source>
        <dbReference type="Pfam" id="PF01343"/>
    </source>
</evidence>
<dbReference type="Gene3D" id="6.20.330.10">
    <property type="match status" value="1"/>
</dbReference>
<comment type="similarity">
    <text evidence="1">Belongs to the peptidase S49 family.</text>
</comment>
<accession>A0A383F401</accession>
<name>A0A383F401_9ZZZZ</name>
<dbReference type="PANTHER" id="PTHR42987:SF8">
    <property type="entry name" value="PROTEINASE"/>
    <property type="match status" value="1"/>
</dbReference>
<feature type="non-terminal residue" evidence="6">
    <location>
        <position position="214"/>
    </location>
</feature>
<dbReference type="GO" id="GO:0004176">
    <property type="term" value="F:ATP-dependent peptidase activity"/>
    <property type="evidence" value="ECO:0007669"/>
    <property type="project" value="InterPro"/>
</dbReference>
<dbReference type="PRINTS" id="PR00127">
    <property type="entry name" value="CLPPROTEASEP"/>
</dbReference>
<dbReference type="AlphaFoldDB" id="A0A383F401"/>
<keyword evidence="3" id="KW-0378">Hydrolase</keyword>
<dbReference type="InterPro" id="IPR001907">
    <property type="entry name" value="ClpP"/>
</dbReference>
<protein>
    <recommendedName>
        <fullName evidence="5">Peptidase S49 domain-containing protein</fullName>
    </recommendedName>
</protein>
<keyword evidence="4" id="KW-0720">Serine protease</keyword>
<sequence>MFWIFKKKKIIPHIKLSGVIGNVGKFKQGIDYAGQEEIIKKAFSLKKAPSVAISINSPGGSPVQSHLIYKFIRELAKKNKKKVIVFTEDVAASGGYLIACAGDEIYSNPSSIVGSIGVIYSSFGFKDLIKKIGVERRVYTAGKNKSTLDPFLEEKTEDIERLKNIQLELHQDFINVVEESRTSKLKKDKGIELFSGEFWSGRKAKELGLVDGLG</sequence>
<dbReference type="Pfam" id="PF01343">
    <property type="entry name" value="Peptidase_S49"/>
    <property type="match status" value="1"/>
</dbReference>
<evidence type="ECO:0000256" key="4">
    <source>
        <dbReference type="ARBA" id="ARBA00022825"/>
    </source>
</evidence>
<gene>
    <name evidence="6" type="ORF">METZ01_LOCUS516543</name>
</gene>
<evidence type="ECO:0000256" key="3">
    <source>
        <dbReference type="ARBA" id="ARBA00022801"/>
    </source>
</evidence>
<dbReference type="GO" id="GO:0006508">
    <property type="term" value="P:proteolysis"/>
    <property type="evidence" value="ECO:0007669"/>
    <property type="project" value="UniProtKB-KW"/>
</dbReference>